<keyword evidence="5" id="KW-0804">Transcription</keyword>
<gene>
    <name evidence="9" type="primary">taf12</name>
    <name evidence="9" type="ORF">g.9345</name>
</gene>
<dbReference type="Gene3D" id="1.10.20.10">
    <property type="entry name" value="Histone, subunit A"/>
    <property type="match status" value="1"/>
</dbReference>
<evidence type="ECO:0000256" key="3">
    <source>
        <dbReference type="ARBA" id="ARBA00017484"/>
    </source>
</evidence>
<dbReference type="CDD" id="cd07981">
    <property type="entry name" value="HFD_TAF12"/>
    <property type="match status" value="1"/>
</dbReference>
<dbReference type="GO" id="GO:0005669">
    <property type="term" value="C:transcription factor TFIID complex"/>
    <property type="evidence" value="ECO:0007669"/>
    <property type="project" value="InterPro"/>
</dbReference>
<reference evidence="9" key="1">
    <citation type="submission" date="2018-10" db="EMBL/GenBank/DDBJ databases">
        <title>Transcriptome assembly of Aceria tosichella (Wheat curl mite) Type 2.</title>
        <authorList>
            <person name="Scully E.D."/>
            <person name="Geib S.M."/>
            <person name="Palmer N.A."/>
            <person name="Gupta A.K."/>
            <person name="Sarath G."/>
            <person name="Tatineni S."/>
        </authorList>
    </citation>
    <scope>NUCLEOTIDE SEQUENCE</scope>
    <source>
        <strain evidence="9">LincolnNE</strain>
    </source>
</reference>
<protein>
    <recommendedName>
        <fullName evidence="3">Transcription initiation factor TFIID subunit 12</fullName>
    </recommendedName>
</protein>
<dbReference type="InterPro" id="IPR009072">
    <property type="entry name" value="Histone-fold"/>
</dbReference>
<proteinExistence type="inferred from homology"/>
<dbReference type="GO" id="GO:0003677">
    <property type="term" value="F:DNA binding"/>
    <property type="evidence" value="ECO:0007669"/>
    <property type="project" value="TreeGrafter"/>
</dbReference>
<evidence type="ECO:0000256" key="7">
    <source>
        <dbReference type="SAM" id="MobiDB-lite"/>
    </source>
</evidence>
<dbReference type="GO" id="GO:0003743">
    <property type="term" value="F:translation initiation factor activity"/>
    <property type="evidence" value="ECO:0007669"/>
    <property type="project" value="UniProtKB-KW"/>
</dbReference>
<keyword evidence="6" id="KW-0539">Nucleus</keyword>
<dbReference type="GO" id="GO:0017025">
    <property type="term" value="F:TBP-class protein binding"/>
    <property type="evidence" value="ECO:0007669"/>
    <property type="project" value="TreeGrafter"/>
</dbReference>
<evidence type="ECO:0000256" key="4">
    <source>
        <dbReference type="ARBA" id="ARBA00023015"/>
    </source>
</evidence>
<comment type="similarity">
    <text evidence="2">Belongs to the TAF12 family.</text>
</comment>
<dbReference type="GO" id="GO:0051123">
    <property type="term" value="P:RNA polymerase II preinitiation complex assembly"/>
    <property type="evidence" value="ECO:0007669"/>
    <property type="project" value="TreeGrafter"/>
</dbReference>
<evidence type="ECO:0000259" key="8">
    <source>
        <dbReference type="Pfam" id="PF03847"/>
    </source>
</evidence>
<keyword evidence="4" id="KW-0805">Transcription regulation</keyword>
<dbReference type="PANTHER" id="PTHR12264">
    <property type="entry name" value="TRANSCRIPTION INITIATION FACTOR TFIID SUBUNIT 12"/>
    <property type="match status" value="1"/>
</dbReference>
<feature type="region of interest" description="Disordered" evidence="7">
    <location>
        <begin position="86"/>
        <end position="122"/>
    </location>
</feature>
<dbReference type="InterPro" id="IPR003228">
    <property type="entry name" value="TFIID_TAF12_dom"/>
</dbReference>
<sequence length="122" mass="13843">MSEPSIPPPIEPKRLQDLVNEVDPDEQLDEDVEEVLLNIGEDFIDAVVSSACEIAKHRNSNTLEVGDVRLCLERKYKIWIPGFGGESRPTPKRFTSEAHKQRMALINKQQDNKSTDDANKKK</sequence>
<evidence type="ECO:0000256" key="6">
    <source>
        <dbReference type="ARBA" id="ARBA00023242"/>
    </source>
</evidence>
<feature type="domain" description="Transcription initiation factor TFIID subunit 12" evidence="8">
    <location>
        <begin position="13"/>
        <end position="78"/>
    </location>
</feature>
<accession>A0A6G1SBA2</accession>
<dbReference type="EMBL" id="GGYP01002730">
    <property type="protein sequence ID" value="MDE47501.1"/>
    <property type="molecule type" value="Transcribed_RNA"/>
</dbReference>
<evidence type="ECO:0000313" key="9">
    <source>
        <dbReference type="EMBL" id="MDE47501.1"/>
    </source>
</evidence>
<feature type="compositionally biased region" description="Basic and acidic residues" evidence="7">
    <location>
        <begin position="110"/>
        <end position="122"/>
    </location>
</feature>
<dbReference type="InterPro" id="IPR037794">
    <property type="entry name" value="TAF12"/>
</dbReference>
<dbReference type="PANTHER" id="PTHR12264:SF21">
    <property type="entry name" value="TRANSCRIPTION INITIATION FACTOR TFIID SUBUNIT 12"/>
    <property type="match status" value="1"/>
</dbReference>
<organism evidence="9">
    <name type="scientific">Aceria tosichella</name>
    <name type="common">wheat curl mite</name>
    <dbReference type="NCBI Taxonomy" id="561515"/>
    <lineage>
        <taxon>Eukaryota</taxon>
        <taxon>Metazoa</taxon>
        <taxon>Ecdysozoa</taxon>
        <taxon>Arthropoda</taxon>
        <taxon>Chelicerata</taxon>
        <taxon>Arachnida</taxon>
        <taxon>Acari</taxon>
        <taxon>Acariformes</taxon>
        <taxon>Trombidiformes</taxon>
        <taxon>Prostigmata</taxon>
        <taxon>Eupodina</taxon>
        <taxon>Eriophyoidea</taxon>
        <taxon>Eriophyidae</taxon>
        <taxon>Eriophyinae</taxon>
        <taxon>Aceriini</taxon>
        <taxon>Aceria</taxon>
    </lineage>
</organism>
<comment type="subcellular location">
    <subcellularLocation>
        <location evidence="1">Nucleus</location>
    </subcellularLocation>
</comment>
<dbReference type="FunFam" id="1.10.20.10:FF:000011">
    <property type="entry name" value="Transcription initiation factor TFIID subunit 12"/>
    <property type="match status" value="1"/>
</dbReference>
<name>A0A6G1SBA2_9ACAR</name>
<evidence type="ECO:0000256" key="2">
    <source>
        <dbReference type="ARBA" id="ARBA00007530"/>
    </source>
</evidence>
<dbReference type="AlphaFoldDB" id="A0A6G1SBA2"/>
<dbReference type="GO" id="GO:0000124">
    <property type="term" value="C:SAGA complex"/>
    <property type="evidence" value="ECO:0007669"/>
    <property type="project" value="InterPro"/>
</dbReference>
<dbReference type="Pfam" id="PF03847">
    <property type="entry name" value="TFIID_20kDa"/>
    <property type="match status" value="1"/>
</dbReference>
<dbReference type="SUPFAM" id="SSF47113">
    <property type="entry name" value="Histone-fold"/>
    <property type="match status" value="1"/>
</dbReference>
<evidence type="ECO:0000256" key="1">
    <source>
        <dbReference type="ARBA" id="ARBA00004123"/>
    </source>
</evidence>
<evidence type="ECO:0000256" key="5">
    <source>
        <dbReference type="ARBA" id="ARBA00023163"/>
    </source>
</evidence>
<keyword evidence="9" id="KW-0648">Protein biosynthesis</keyword>
<keyword evidence="9" id="KW-0396">Initiation factor</keyword>
<dbReference type="GO" id="GO:0046982">
    <property type="term" value="F:protein heterodimerization activity"/>
    <property type="evidence" value="ECO:0007669"/>
    <property type="project" value="InterPro"/>
</dbReference>